<comment type="caution">
    <text evidence="1">The sequence shown here is derived from an EMBL/GenBank/DDBJ whole genome shotgun (WGS) entry which is preliminary data.</text>
</comment>
<reference evidence="1 2" key="1">
    <citation type="submission" date="2020-02" db="EMBL/GenBank/DDBJ databases">
        <authorList>
            <person name="Ma Q."/>
            <person name="Huang Y."/>
            <person name="Song X."/>
            <person name="Pei D."/>
        </authorList>
    </citation>
    <scope>NUCLEOTIDE SEQUENCE [LARGE SCALE GENOMIC DNA]</scope>
    <source>
        <strain evidence="1">Sxm20200214</strain>
        <tissue evidence="1">Leaf</tissue>
    </source>
</reference>
<evidence type="ECO:0000313" key="1">
    <source>
        <dbReference type="EMBL" id="KAG2252413.1"/>
    </source>
</evidence>
<keyword evidence="2" id="KW-1185">Reference proteome</keyword>
<dbReference type="AlphaFoldDB" id="A0A8X7PKU7"/>
<dbReference type="Proteomes" id="UP000886595">
    <property type="component" value="Unassembled WGS sequence"/>
</dbReference>
<name>A0A8X7PKU7_BRACI</name>
<gene>
    <name evidence="1" type="ORF">Bca52824_082549</name>
</gene>
<dbReference type="OrthoDB" id="1088369at2759"/>
<sequence length="128" mass="13942">MTDSACVLADHIFIFTSGLGLLCFDGGDGQTWKRVLGLSEVVCGLSKPFMAELNGRVAIIWVHKDDEEVEADFSKLCMCLISISVNGGFVRGTQEKVEVVDLVPRSYDIYKCIEVLSEPESTTATTSS</sequence>
<accession>A0A8X7PKU7</accession>
<proteinExistence type="predicted"/>
<evidence type="ECO:0000313" key="2">
    <source>
        <dbReference type="Proteomes" id="UP000886595"/>
    </source>
</evidence>
<protein>
    <submittedName>
        <fullName evidence="1">Uncharacterized protein</fullName>
    </submittedName>
</protein>
<organism evidence="1 2">
    <name type="scientific">Brassica carinata</name>
    <name type="common">Ethiopian mustard</name>
    <name type="synonym">Abyssinian cabbage</name>
    <dbReference type="NCBI Taxonomy" id="52824"/>
    <lineage>
        <taxon>Eukaryota</taxon>
        <taxon>Viridiplantae</taxon>
        <taxon>Streptophyta</taxon>
        <taxon>Embryophyta</taxon>
        <taxon>Tracheophyta</taxon>
        <taxon>Spermatophyta</taxon>
        <taxon>Magnoliopsida</taxon>
        <taxon>eudicotyledons</taxon>
        <taxon>Gunneridae</taxon>
        <taxon>Pentapetalae</taxon>
        <taxon>rosids</taxon>
        <taxon>malvids</taxon>
        <taxon>Brassicales</taxon>
        <taxon>Brassicaceae</taxon>
        <taxon>Brassiceae</taxon>
        <taxon>Brassica</taxon>
    </lineage>
</organism>
<dbReference type="EMBL" id="JAAMPC010000016">
    <property type="protein sequence ID" value="KAG2252413.1"/>
    <property type="molecule type" value="Genomic_DNA"/>
</dbReference>